<dbReference type="Gene3D" id="3.30.470.20">
    <property type="entry name" value="ATP-grasp fold, B domain"/>
    <property type="match status" value="1"/>
</dbReference>
<dbReference type="SUPFAM" id="SSF56059">
    <property type="entry name" value="Glutathione synthetase ATP-binding domain-like"/>
    <property type="match status" value="1"/>
</dbReference>
<dbReference type="InterPro" id="IPR011761">
    <property type="entry name" value="ATP-grasp"/>
</dbReference>
<evidence type="ECO:0000259" key="2">
    <source>
        <dbReference type="PROSITE" id="PS50975"/>
    </source>
</evidence>
<dbReference type="PROSITE" id="PS50975">
    <property type="entry name" value="ATP_GRASP"/>
    <property type="match status" value="1"/>
</dbReference>
<evidence type="ECO:0000313" key="4">
    <source>
        <dbReference type="Proteomes" id="UP000482960"/>
    </source>
</evidence>
<dbReference type="Pfam" id="PF18604">
    <property type="entry name" value="PreAtp-grasp"/>
    <property type="match status" value="1"/>
</dbReference>
<dbReference type="Proteomes" id="UP000482960">
    <property type="component" value="Unassembled WGS sequence"/>
</dbReference>
<comment type="caution">
    <text evidence="3">The sequence shown here is derived from an EMBL/GenBank/DDBJ whole genome shotgun (WGS) entry which is preliminary data.</text>
</comment>
<keyword evidence="4" id="KW-1185">Reference proteome</keyword>
<organism evidence="3 4">
    <name type="scientific">Phytohabitans rumicis</name>
    <dbReference type="NCBI Taxonomy" id="1076125"/>
    <lineage>
        <taxon>Bacteria</taxon>
        <taxon>Bacillati</taxon>
        <taxon>Actinomycetota</taxon>
        <taxon>Actinomycetes</taxon>
        <taxon>Micromonosporales</taxon>
        <taxon>Micromonosporaceae</taxon>
    </lineage>
</organism>
<dbReference type="GO" id="GO:0046872">
    <property type="term" value="F:metal ion binding"/>
    <property type="evidence" value="ECO:0007669"/>
    <property type="project" value="InterPro"/>
</dbReference>
<dbReference type="EMBL" id="BLPG01000001">
    <property type="protein sequence ID" value="GFJ86751.1"/>
    <property type="molecule type" value="Genomic_DNA"/>
</dbReference>
<sequence length="461" mass="48807">MTAVLDSFVSRLKAALLPSTGTPLVFLGNFEVEERWGAGEPGLPRVALSASDAVVNRMDEFAMLLGGPDDYVLLKGEPDAAYLDYLGALGVPLPRLLVAEHTDPHRTVTRDVLASPGLLDRLAALAGTAALYPHGVSADEEELAARTGIGLAAPTAAVCRTVNSKIYSRQVADALGLRQPPGWTCETVEEFEAAVERGAALVAAGGTVVAKDAFGVSGKGLLVVDEPGNLERLRRMVLRRAERSGQRRLSLLIEQWVAKRADLNYQFTVGRDASVHFDFVKEAITANGVHKGHRMPARLDGRQVAELTGVAGALGARLAADGYYGVVGVDAMVDPDGGLYPVVEINARNNMSTYQVSLQERFLADGAVALARQYPLRLTRPLPFGAVRDAVGDLLLRGTGQTGLLVHNFATVNAAAPGGDAAAAFDGRLYGLLIADTPERLDAMDNEIARRLAGAMEGAQP</sequence>
<dbReference type="GO" id="GO:0005524">
    <property type="term" value="F:ATP binding"/>
    <property type="evidence" value="ECO:0007669"/>
    <property type="project" value="UniProtKB-UniRule"/>
</dbReference>
<keyword evidence="1" id="KW-0547">Nucleotide-binding</keyword>
<reference evidence="3 4" key="1">
    <citation type="submission" date="2020-03" db="EMBL/GenBank/DDBJ databases">
        <title>Whole genome shotgun sequence of Phytohabitans rumicis NBRC 108638.</title>
        <authorList>
            <person name="Komaki H."/>
            <person name="Tamura T."/>
        </authorList>
    </citation>
    <scope>NUCLEOTIDE SEQUENCE [LARGE SCALE GENOMIC DNA]</scope>
    <source>
        <strain evidence="3 4">NBRC 108638</strain>
    </source>
</reference>
<keyword evidence="3" id="KW-0808">Transferase</keyword>
<accession>A0A6V8KWH8</accession>
<evidence type="ECO:0000313" key="3">
    <source>
        <dbReference type="EMBL" id="GFJ86751.1"/>
    </source>
</evidence>
<gene>
    <name evidence="3" type="ORF">Prum_003930</name>
</gene>
<dbReference type="AlphaFoldDB" id="A0A6V8KWH8"/>
<dbReference type="InterPro" id="IPR040754">
    <property type="entry name" value="PreAtp-grasp"/>
</dbReference>
<dbReference type="GO" id="GO:0016740">
    <property type="term" value="F:transferase activity"/>
    <property type="evidence" value="ECO:0007669"/>
    <property type="project" value="UniProtKB-KW"/>
</dbReference>
<reference evidence="3 4" key="2">
    <citation type="submission" date="2020-03" db="EMBL/GenBank/DDBJ databases">
        <authorList>
            <person name="Ichikawa N."/>
            <person name="Kimura A."/>
            <person name="Kitahashi Y."/>
            <person name="Uohara A."/>
        </authorList>
    </citation>
    <scope>NUCLEOTIDE SEQUENCE [LARGE SCALE GENOMIC DNA]</scope>
    <source>
        <strain evidence="3 4">NBRC 108638</strain>
    </source>
</reference>
<name>A0A6V8KWH8_9ACTN</name>
<feature type="domain" description="ATP-grasp" evidence="2">
    <location>
        <begin position="169"/>
        <end position="375"/>
    </location>
</feature>
<keyword evidence="1" id="KW-0067">ATP-binding</keyword>
<protein>
    <submittedName>
        <fullName evidence="3">Phosphoribosylglycinamide formyltransferase 2</fullName>
    </submittedName>
</protein>
<proteinExistence type="predicted"/>
<evidence type="ECO:0000256" key="1">
    <source>
        <dbReference type="PROSITE-ProRule" id="PRU00409"/>
    </source>
</evidence>
<dbReference type="RefSeq" id="WP_173073409.1">
    <property type="nucleotide sequence ID" value="NZ_BAABJB010000025.1"/>
</dbReference>